<protein>
    <submittedName>
        <fullName evidence="1">Uncharacterized protein</fullName>
    </submittedName>
</protein>
<sequence>MGSVSGRGRRFGCGGVPEEIGDILATLCLQHTKEPATGSGFLDERPEPEQCRGQGVVIKHRWPMPYVIGELLHTLQTGSLDFSCLDAQ</sequence>
<dbReference type="Proteomes" id="UP000193484">
    <property type="component" value="Unassembled WGS sequence"/>
</dbReference>
<evidence type="ECO:0000313" key="2">
    <source>
        <dbReference type="Proteomes" id="UP000193484"/>
    </source>
</evidence>
<gene>
    <name evidence="1" type="ORF">AWC04_08570</name>
</gene>
<organism evidence="1 2">
    <name type="scientific">Mycolicibacterium fallax</name>
    <name type="common">Mycobacterium fallax</name>
    <dbReference type="NCBI Taxonomy" id="1793"/>
    <lineage>
        <taxon>Bacteria</taxon>
        <taxon>Bacillati</taxon>
        <taxon>Actinomycetota</taxon>
        <taxon>Actinomycetes</taxon>
        <taxon>Mycobacteriales</taxon>
        <taxon>Mycobacteriaceae</taxon>
        <taxon>Mycolicibacterium</taxon>
    </lineage>
</organism>
<name>A0A1X1RG00_MYCFA</name>
<evidence type="ECO:0000313" key="1">
    <source>
        <dbReference type="EMBL" id="ORV04633.1"/>
    </source>
</evidence>
<reference evidence="1 2" key="1">
    <citation type="submission" date="2016-01" db="EMBL/GenBank/DDBJ databases">
        <title>The new phylogeny of the genus Mycobacterium.</title>
        <authorList>
            <person name="Tarcisio F."/>
            <person name="Conor M."/>
            <person name="Antonella G."/>
            <person name="Elisabetta G."/>
            <person name="Giulia F.S."/>
            <person name="Sara T."/>
            <person name="Anna F."/>
            <person name="Clotilde B."/>
            <person name="Roberto B."/>
            <person name="Veronica D.S."/>
            <person name="Fabio R."/>
            <person name="Monica P."/>
            <person name="Olivier J."/>
            <person name="Enrico T."/>
            <person name="Nicola S."/>
        </authorList>
    </citation>
    <scope>NUCLEOTIDE SEQUENCE [LARGE SCALE GENOMIC DNA]</scope>
    <source>
        <strain evidence="1 2">DSM 44179</strain>
    </source>
</reference>
<proteinExistence type="predicted"/>
<dbReference type="AlphaFoldDB" id="A0A1X1RG00"/>
<dbReference type="EMBL" id="LQOJ01000030">
    <property type="protein sequence ID" value="ORV04633.1"/>
    <property type="molecule type" value="Genomic_DNA"/>
</dbReference>
<comment type="caution">
    <text evidence="1">The sequence shown here is derived from an EMBL/GenBank/DDBJ whole genome shotgun (WGS) entry which is preliminary data.</text>
</comment>
<accession>A0A1X1RG00</accession>
<keyword evidence="2" id="KW-1185">Reference proteome</keyword>